<dbReference type="KEGG" id="egl:EGR_07223"/>
<proteinExistence type="predicted"/>
<organism evidence="2 3">
    <name type="scientific">Echinococcus granulosus</name>
    <name type="common">Hydatid tapeworm</name>
    <dbReference type="NCBI Taxonomy" id="6210"/>
    <lineage>
        <taxon>Eukaryota</taxon>
        <taxon>Metazoa</taxon>
        <taxon>Spiralia</taxon>
        <taxon>Lophotrochozoa</taxon>
        <taxon>Platyhelminthes</taxon>
        <taxon>Cestoda</taxon>
        <taxon>Eucestoda</taxon>
        <taxon>Cyclophyllidea</taxon>
        <taxon>Taeniidae</taxon>
        <taxon>Echinococcus</taxon>
        <taxon>Echinococcus granulosus group</taxon>
    </lineage>
</organism>
<evidence type="ECO:0000313" key="3">
    <source>
        <dbReference type="Proteomes" id="UP000019149"/>
    </source>
</evidence>
<feature type="chain" id="PRO_5004884513" evidence="1">
    <location>
        <begin position="23"/>
        <end position="164"/>
    </location>
</feature>
<dbReference type="CTD" id="36342938"/>
<reference evidence="2 3" key="1">
    <citation type="journal article" date="2013" name="Nat. Genet.">
        <title>The genome of the hydatid tapeworm Echinococcus granulosus.</title>
        <authorList>
            <person name="Zheng H."/>
            <person name="Zhang W."/>
            <person name="Zhang L."/>
            <person name="Zhang Z."/>
            <person name="Li J."/>
            <person name="Lu G."/>
            <person name="Zhu Y."/>
            <person name="Wang Y."/>
            <person name="Huang Y."/>
            <person name="Liu J."/>
            <person name="Kang H."/>
            <person name="Chen J."/>
            <person name="Wang L."/>
            <person name="Chen A."/>
            <person name="Yu S."/>
            <person name="Gao Z."/>
            <person name="Jin L."/>
            <person name="Gu W."/>
            <person name="Wang Z."/>
            <person name="Zhao L."/>
            <person name="Shi B."/>
            <person name="Wen H."/>
            <person name="Lin R."/>
            <person name="Jones M.K."/>
            <person name="Brejova B."/>
            <person name="Vinar T."/>
            <person name="Zhao G."/>
            <person name="McManus D.P."/>
            <person name="Chen Z."/>
            <person name="Zhou Y."/>
            <person name="Wang S."/>
        </authorList>
    </citation>
    <scope>NUCLEOTIDE SEQUENCE [LARGE SCALE GENOMIC DNA]</scope>
</reference>
<dbReference type="RefSeq" id="XP_024349149.1">
    <property type="nucleotide sequence ID" value="XM_024496472.1"/>
</dbReference>
<evidence type="ECO:0000313" key="2">
    <source>
        <dbReference type="EMBL" id="EUB57953.1"/>
    </source>
</evidence>
<protein>
    <submittedName>
        <fullName evidence="2">Uncharacterized protein</fullName>
    </submittedName>
</protein>
<evidence type="ECO:0000256" key="1">
    <source>
        <dbReference type="SAM" id="SignalP"/>
    </source>
</evidence>
<name>W6U9B5_ECHGR</name>
<dbReference type="AlphaFoldDB" id="W6U9B5"/>
<sequence length="164" mass="18953">MRMTSETILNFLIVDAFLLALGNINNPTPLSIRDSFFVTFYDFLFDEKLHFRKLSQTVLNKKLLILTKRSYLDIVWDPANGYLGEELCKSVKNAILIKWGQSTDNLLYTIHYKHLMNNQLLLQFKQGTSHFYGGIIGLHYNCTCAPAMQKNSETDSTCFEFYST</sequence>
<keyword evidence="3" id="KW-1185">Reference proteome</keyword>
<feature type="signal peptide" evidence="1">
    <location>
        <begin position="1"/>
        <end position="22"/>
    </location>
</feature>
<comment type="caution">
    <text evidence="2">The sequence shown here is derived from an EMBL/GenBank/DDBJ whole genome shotgun (WGS) entry which is preliminary data.</text>
</comment>
<dbReference type="EMBL" id="APAU02000072">
    <property type="protein sequence ID" value="EUB57953.1"/>
    <property type="molecule type" value="Genomic_DNA"/>
</dbReference>
<dbReference type="Proteomes" id="UP000019149">
    <property type="component" value="Unassembled WGS sequence"/>
</dbReference>
<dbReference type="GeneID" id="36342938"/>
<accession>W6U9B5</accession>
<keyword evidence="1" id="KW-0732">Signal</keyword>
<gene>
    <name evidence="2" type="ORF">EGR_07223</name>
</gene>